<feature type="domain" description="Large ribosomal subunit protein uL2 RNA-binding" evidence="8">
    <location>
        <begin position="24"/>
        <end position="100"/>
    </location>
</feature>
<evidence type="ECO:0000256" key="1">
    <source>
        <dbReference type="ARBA" id="ARBA00005636"/>
    </source>
</evidence>
<feature type="domain" description="Large ribosomal subunit protein uL2 C-terminal" evidence="7">
    <location>
        <begin position="106"/>
        <end position="243"/>
    </location>
</feature>
<dbReference type="PANTHER" id="PTHR13691:SF5">
    <property type="entry name" value="LARGE RIBOSOMAL SUBUNIT PROTEIN UL2M"/>
    <property type="match status" value="1"/>
</dbReference>
<proteinExistence type="inferred from homology"/>
<name>A0A1G2E9R8_9BACT</name>
<dbReference type="InterPro" id="IPR022669">
    <property type="entry name" value="Ribosomal_uL2_C"/>
</dbReference>
<dbReference type="EMBL" id="MHMG01000041">
    <property type="protein sequence ID" value="OGZ22597.1"/>
    <property type="molecule type" value="Genomic_DNA"/>
</dbReference>
<dbReference type="FunFam" id="4.10.950.10:FF:000001">
    <property type="entry name" value="50S ribosomal protein L2"/>
    <property type="match status" value="1"/>
</dbReference>
<dbReference type="InterPro" id="IPR014722">
    <property type="entry name" value="Rib_uL2_dom2"/>
</dbReference>
<dbReference type="Pfam" id="PF00181">
    <property type="entry name" value="Ribosomal_L2_N"/>
    <property type="match status" value="1"/>
</dbReference>
<dbReference type="AlphaFoldDB" id="A0A1G2E9R8"/>
<evidence type="ECO:0000313" key="10">
    <source>
        <dbReference type="Proteomes" id="UP000176406"/>
    </source>
</evidence>
<dbReference type="FunFam" id="2.30.30.30:FF:000001">
    <property type="entry name" value="50S ribosomal protein L2"/>
    <property type="match status" value="1"/>
</dbReference>
<dbReference type="SMART" id="SM01382">
    <property type="entry name" value="Ribosomal_L2_C"/>
    <property type="match status" value="1"/>
</dbReference>
<feature type="compositionally biased region" description="Basic residues" evidence="6">
    <location>
        <begin position="191"/>
        <end position="206"/>
    </location>
</feature>
<dbReference type="SUPFAM" id="SSF50249">
    <property type="entry name" value="Nucleic acid-binding proteins"/>
    <property type="match status" value="1"/>
</dbReference>
<dbReference type="NCBIfam" id="TIGR01171">
    <property type="entry name" value="rplB_bact"/>
    <property type="match status" value="1"/>
</dbReference>
<evidence type="ECO:0000256" key="5">
    <source>
        <dbReference type="ARBA" id="ARBA00035459"/>
    </source>
</evidence>
<evidence type="ECO:0000259" key="7">
    <source>
        <dbReference type="SMART" id="SM01382"/>
    </source>
</evidence>
<dbReference type="GO" id="GO:0015934">
    <property type="term" value="C:large ribosomal subunit"/>
    <property type="evidence" value="ECO:0007669"/>
    <property type="project" value="InterPro"/>
</dbReference>
<dbReference type="SMART" id="SM01383">
    <property type="entry name" value="Ribosomal_L2"/>
    <property type="match status" value="1"/>
</dbReference>
<dbReference type="InterPro" id="IPR005880">
    <property type="entry name" value="Ribosomal_uL2_bac/org-type"/>
</dbReference>
<evidence type="ECO:0000256" key="4">
    <source>
        <dbReference type="ARBA" id="ARBA00035242"/>
    </source>
</evidence>
<evidence type="ECO:0000256" key="2">
    <source>
        <dbReference type="ARBA" id="ARBA00022980"/>
    </source>
</evidence>
<evidence type="ECO:0000259" key="8">
    <source>
        <dbReference type="SMART" id="SM01383"/>
    </source>
</evidence>
<reference evidence="9 10" key="1">
    <citation type="journal article" date="2016" name="Nat. Commun.">
        <title>Thousands of microbial genomes shed light on interconnected biogeochemical processes in an aquifer system.</title>
        <authorList>
            <person name="Anantharaman K."/>
            <person name="Brown C.T."/>
            <person name="Hug L.A."/>
            <person name="Sharon I."/>
            <person name="Castelle C.J."/>
            <person name="Probst A.J."/>
            <person name="Thomas B.C."/>
            <person name="Singh A."/>
            <person name="Wilkins M.J."/>
            <person name="Karaoz U."/>
            <person name="Brodie E.L."/>
            <person name="Williams K.H."/>
            <person name="Hubbard S.S."/>
            <person name="Banfield J.F."/>
        </authorList>
    </citation>
    <scope>NUCLEOTIDE SEQUENCE [LARGE SCALE GENOMIC DNA]</scope>
</reference>
<dbReference type="GO" id="GO:0003735">
    <property type="term" value="F:structural constituent of ribosome"/>
    <property type="evidence" value="ECO:0007669"/>
    <property type="project" value="InterPro"/>
</dbReference>
<dbReference type="InterPro" id="IPR014726">
    <property type="entry name" value="Ribosomal_uL2_dom3"/>
</dbReference>
<evidence type="ECO:0000256" key="6">
    <source>
        <dbReference type="SAM" id="MobiDB-lite"/>
    </source>
</evidence>
<dbReference type="Gene3D" id="4.10.950.10">
    <property type="entry name" value="Ribosomal protein L2, domain 3"/>
    <property type="match status" value="1"/>
</dbReference>
<keyword evidence="3" id="KW-0687">Ribonucleoprotein</keyword>
<dbReference type="PANTHER" id="PTHR13691">
    <property type="entry name" value="RIBOSOMAL PROTEIN L2"/>
    <property type="match status" value="1"/>
</dbReference>
<dbReference type="Gene3D" id="2.30.30.30">
    <property type="match status" value="1"/>
</dbReference>
<evidence type="ECO:0000313" key="9">
    <source>
        <dbReference type="EMBL" id="OGZ22597.1"/>
    </source>
</evidence>
<dbReference type="InterPro" id="IPR008991">
    <property type="entry name" value="Translation_prot_SH3-like_sf"/>
</dbReference>
<feature type="region of interest" description="Disordered" evidence="6">
    <location>
        <begin position="190"/>
        <end position="256"/>
    </location>
</feature>
<dbReference type="InterPro" id="IPR012340">
    <property type="entry name" value="NA-bd_OB-fold"/>
</dbReference>
<dbReference type="Proteomes" id="UP000176406">
    <property type="component" value="Unassembled WGS sequence"/>
</dbReference>
<feature type="compositionally biased region" description="Basic residues" evidence="6">
    <location>
        <begin position="245"/>
        <end position="255"/>
    </location>
</feature>
<dbReference type="InterPro" id="IPR002171">
    <property type="entry name" value="Ribosomal_uL2"/>
</dbReference>
<dbReference type="GO" id="GO:0016740">
    <property type="term" value="F:transferase activity"/>
    <property type="evidence" value="ECO:0007669"/>
    <property type="project" value="InterPro"/>
</dbReference>
<sequence length="265" mass="29476">MGKSILSKKGPEKKLLVSLKRWAGRNSSGRITVRHRGGGVKRFYRIVEFGQDKLNVKAKIISLEYDPYRSAFIALVEYPDKDRKYILAPKDLKAGDEIIFAENAEIKPGNRAKLKNIPVGTMVFNIELTPGRGGQLAKGAGTMAKVLGGEGKFVQVELPSKETRLIQGECFATIGQVSHQEHRFEQAGKAGLRKAGKAGSKRRKGWRPSVRGNAMNPPDHPHGGGEGRTPIGMPYPMTPWGKPARGVRTRKKRKWTDKFIIKRRK</sequence>
<comment type="caution">
    <text evidence="9">The sequence shown here is derived from an EMBL/GenBank/DDBJ whole genome shotgun (WGS) entry which is preliminary data.</text>
</comment>
<keyword evidence="2 9" id="KW-0689">Ribosomal protein</keyword>
<dbReference type="InterPro" id="IPR022666">
    <property type="entry name" value="Ribosomal_uL2_RNA-bd_dom"/>
</dbReference>
<protein>
    <recommendedName>
        <fullName evidence="4">Large ribosomal subunit protein uL2</fullName>
    </recommendedName>
    <alternativeName>
        <fullName evidence="5">50S ribosomal protein L2</fullName>
    </alternativeName>
</protein>
<dbReference type="GO" id="GO:0003723">
    <property type="term" value="F:RNA binding"/>
    <property type="evidence" value="ECO:0007669"/>
    <property type="project" value="InterPro"/>
</dbReference>
<dbReference type="Gene3D" id="2.40.50.140">
    <property type="entry name" value="Nucleic acid-binding proteins"/>
    <property type="match status" value="1"/>
</dbReference>
<dbReference type="SUPFAM" id="SSF50104">
    <property type="entry name" value="Translation proteins SH3-like domain"/>
    <property type="match status" value="1"/>
</dbReference>
<evidence type="ECO:0000256" key="3">
    <source>
        <dbReference type="ARBA" id="ARBA00023274"/>
    </source>
</evidence>
<dbReference type="GO" id="GO:0002181">
    <property type="term" value="P:cytoplasmic translation"/>
    <property type="evidence" value="ECO:0007669"/>
    <property type="project" value="TreeGrafter"/>
</dbReference>
<comment type="similarity">
    <text evidence="1">Belongs to the universal ribosomal protein uL2 family.</text>
</comment>
<accession>A0A1G2E9R8</accession>
<gene>
    <name evidence="9" type="ORF">A3A08_02310</name>
</gene>
<organism evidence="9 10">
    <name type="scientific">Candidatus Nealsonbacteria bacterium RIFCSPLOWO2_01_FULL_41_9</name>
    <dbReference type="NCBI Taxonomy" id="1801671"/>
    <lineage>
        <taxon>Bacteria</taxon>
        <taxon>Candidatus Nealsoniibacteriota</taxon>
    </lineage>
</organism>
<dbReference type="Pfam" id="PF03947">
    <property type="entry name" value="Ribosomal_L2_C"/>
    <property type="match status" value="1"/>
</dbReference>
<dbReference type="PIRSF" id="PIRSF002158">
    <property type="entry name" value="Ribosomal_L2"/>
    <property type="match status" value="1"/>
</dbReference>